<gene>
    <name evidence="10" type="ORF">DO021_05560</name>
    <name evidence="9" type="ORF">EYB58_07945</name>
</gene>
<dbReference type="InterPro" id="IPR038266">
    <property type="entry name" value="NapC/NirT_cytc_sf"/>
</dbReference>
<reference evidence="10 11" key="1">
    <citation type="submission" date="2018-06" db="EMBL/GenBank/DDBJ databases">
        <title>Complete Genome Sequence of Desulfobacter hydrogenophilus (DSM3380).</title>
        <authorList>
            <person name="Marietou A."/>
            <person name="Schreiber L."/>
            <person name="Marshall I."/>
            <person name="Jorgensen B."/>
        </authorList>
    </citation>
    <scope>NUCLEOTIDE SEQUENCE [LARGE SCALE GENOMIC DNA]</scope>
    <source>
        <strain evidence="10 11">DSM 3380</strain>
    </source>
</reference>
<feature type="chain" id="PRO_5030062976" description="NapC/NirT cytochrome c N-terminal domain-containing protein" evidence="7">
    <location>
        <begin position="25"/>
        <end position="177"/>
    </location>
</feature>
<evidence type="ECO:0000313" key="12">
    <source>
        <dbReference type="Proteomes" id="UP000293902"/>
    </source>
</evidence>
<feature type="signal peptide" evidence="7">
    <location>
        <begin position="1"/>
        <end position="24"/>
    </location>
</feature>
<keyword evidence="5" id="KW-0249">Electron transport</keyword>
<dbReference type="InterPro" id="IPR036280">
    <property type="entry name" value="Multihaem_cyt_sf"/>
</dbReference>
<dbReference type="RefSeq" id="WP_111954544.1">
    <property type="nucleotide sequence ID" value="NZ_CP036313.1"/>
</dbReference>
<evidence type="ECO:0000313" key="11">
    <source>
        <dbReference type="Proteomes" id="UP000248798"/>
    </source>
</evidence>
<protein>
    <recommendedName>
        <fullName evidence="8">NapC/NirT cytochrome c N-terminal domain-containing protein</fullName>
    </recommendedName>
</protein>
<keyword evidence="7" id="KW-0732">Signal</keyword>
<organism evidence="10 11">
    <name type="scientific">Desulfobacter hydrogenophilus</name>
    <dbReference type="NCBI Taxonomy" id="2291"/>
    <lineage>
        <taxon>Bacteria</taxon>
        <taxon>Pseudomonadati</taxon>
        <taxon>Thermodesulfobacteriota</taxon>
        <taxon>Desulfobacteria</taxon>
        <taxon>Desulfobacterales</taxon>
        <taxon>Desulfobacteraceae</taxon>
        <taxon>Desulfobacter</taxon>
    </lineage>
</organism>
<sequence length="177" mass="20163">MQSKSKKKLILILIVIVLPAIALAAHELSVSYIQDKTCVVCHEMKAPIEKWKGSGTAKNHRNCAKCHFDPGVKGWMDMNKSAVRFLVEHFKRDPDAPILPKEEPLFLELDKEPGYWSHVPNSRCSSCKNVENHKPEDQVEIHKKLIKNIASQPCKDCHNHEMRNGQKFFEPVTAQAD</sequence>
<proteinExistence type="predicted"/>
<name>A0A328FFX7_9BACT</name>
<evidence type="ECO:0000259" key="8">
    <source>
        <dbReference type="Pfam" id="PF03264"/>
    </source>
</evidence>
<evidence type="ECO:0000313" key="10">
    <source>
        <dbReference type="EMBL" id="RAM03086.1"/>
    </source>
</evidence>
<evidence type="ECO:0000256" key="7">
    <source>
        <dbReference type="SAM" id="SignalP"/>
    </source>
</evidence>
<evidence type="ECO:0000256" key="6">
    <source>
        <dbReference type="ARBA" id="ARBA00023004"/>
    </source>
</evidence>
<dbReference type="Proteomes" id="UP000248798">
    <property type="component" value="Unassembled WGS sequence"/>
</dbReference>
<evidence type="ECO:0000256" key="5">
    <source>
        <dbReference type="ARBA" id="ARBA00022982"/>
    </source>
</evidence>
<dbReference type="AlphaFoldDB" id="A0A328FFX7"/>
<evidence type="ECO:0000256" key="1">
    <source>
        <dbReference type="ARBA" id="ARBA00004196"/>
    </source>
</evidence>
<evidence type="ECO:0000256" key="4">
    <source>
        <dbReference type="ARBA" id="ARBA00022723"/>
    </source>
</evidence>
<dbReference type="GO" id="GO:0046872">
    <property type="term" value="F:metal ion binding"/>
    <property type="evidence" value="ECO:0007669"/>
    <property type="project" value="UniProtKB-KW"/>
</dbReference>
<dbReference type="Pfam" id="PF03264">
    <property type="entry name" value="Cytochrom_NNT"/>
    <property type="match status" value="1"/>
</dbReference>
<comment type="subcellular location">
    <subcellularLocation>
        <location evidence="1">Cell envelope</location>
    </subcellularLocation>
</comment>
<keyword evidence="3" id="KW-0349">Heme</keyword>
<accession>A0A328FFX7</accession>
<dbReference type="Gene3D" id="1.10.3820.10">
    <property type="entry name" value="Di-heme elbow motif domain"/>
    <property type="match status" value="1"/>
</dbReference>
<dbReference type="SUPFAM" id="SSF48695">
    <property type="entry name" value="Multiheme cytochromes"/>
    <property type="match status" value="1"/>
</dbReference>
<reference evidence="9 12" key="2">
    <citation type="submission" date="2019-02" db="EMBL/GenBank/DDBJ databases">
        <title>Complete genome sequence of Desulfobacter hydrogenophilus AcRS1.</title>
        <authorList>
            <person name="Marietou A."/>
            <person name="Lund M.B."/>
            <person name="Marshall I.P.G."/>
            <person name="Schreiber L."/>
            <person name="Jorgensen B."/>
        </authorList>
    </citation>
    <scope>NUCLEOTIDE SEQUENCE [LARGE SCALE GENOMIC DNA]</scope>
    <source>
        <strain evidence="9 12">AcRS1</strain>
    </source>
</reference>
<dbReference type="InterPro" id="IPR005126">
    <property type="entry name" value="NapC/NirT_cyt_c_N"/>
</dbReference>
<keyword evidence="4" id="KW-0479">Metal-binding</keyword>
<dbReference type="OrthoDB" id="9782159at2"/>
<keyword evidence="2" id="KW-0813">Transport</keyword>
<dbReference type="EMBL" id="QLNI01000008">
    <property type="protein sequence ID" value="RAM03086.1"/>
    <property type="molecule type" value="Genomic_DNA"/>
</dbReference>
<dbReference type="Proteomes" id="UP000293902">
    <property type="component" value="Chromosome"/>
</dbReference>
<evidence type="ECO:0000256" key="3">
    <source>
        <dbReference type="ARBA" id="ARBA00022617"/>
    </source>
</evidence>
<keyword evidence="12" id="KW-1185">Reference proteome</keyword>
<evidence type="ECO:0000256" key="2">
    <source>
        <dbReference type="ARBA" id="ARBA00022448"/>
    </source>
</evidence>
<feature type="domain" description="NapC/NirT cytochrome c N-terminal" evidence="8">
    <location>
        <begin position="3"/>
        <end position="75"/>
    </location>
</feature>
<dbReference type="EMBL" id="CP036313">
    <property type="protein sequence ID" value="QBH12851.1"/>
    <property type="molecule type" value="Genomic_DNA"/>
</dbReference>
<keyword evidence="6" id="KW-0408">Iron</keyword>
<evidence type="ECO:0000313" key="9">
    <source>
        <dbReference type="EMBL" id="QBH12851.1"/>
    </source>
</evidence>